<evidence type="ECO:0000313" key="2">
    <source>
        <dbReference type="Proteomes" id="UP000289738"/>
    </source>
</evidence>
<gene>
    <name evidence="1" type="ORF">Ahy_B02g058348</name>
</gene>
<accession>A0A445AEH0</accession>
<protein>
    <submittedName>
        <fullName evidence="1">Uncharacterized protein</fullName>
    </submittedName>
</protein>
<proteinExistence type="predicted"/>
<dbReference type="Proteomes" id="UP000289738">
    <property type="component" value="Chromosome B02"/>
</dbReference>
<organism evidence="1 2">
    <name type="scientific">Arachis hypogaea</name>
    <name type="common">Peanut</name>
    <dbReference type="NCBI Taxonomy" id="3818"/>
    <lineage>
        <taxon>Eukaryota</taxon>
        <taxon>Viridiplantae</taxon>
        <taxon>Streptophyta</taxon>
        <taxon>Embryophyta</taxon>
        <taxon>Tracheophyta</taxon>
        <taxon>Spermatophyta</taxon>
        <taxon>Magnoliopsida</taxon>
        <taxon>eudicotyledons</taxon>
        <taxon>Gunneridae</taxon>
        <taxon>Pentapetalae</taxon>
        <taxon>rosids</taxon>
        <taxon>fabids</taxon>
        <taxon>Fabales</taxon>
        <taxon>Fabaceae</taxon>
        <taxon>Papilionoideae</taxon>
        <taxon>50 kb inversion clade</taxon>
        <taxon>dalbergioids sensu lato</taxon>
        <taxon>Dalbergieae</taxon>
        <taxon>Pterocarpus clade</taxon>
        <taxon>Arachis</taxon>
    </lineage>
</organism>
<sequence>MTPSKGNSSFSNYLGERHNGSYSCSSIRHGGLNSLDKVKIPMENTQNTYAICICPLYKVSNCRKKFSYCMFFVWVDQIVYINLKNNGAMDNVVMGGSEVVTNISSTGAADNVGFEYKPMELQNKIDLLEI</sequence>
<evidence type="ECO:0000313" key="1">
    <source>
        <dbReference type="EMBL" id="RYR24802.1"/>
    </source>
</evidence>
<reference evidence="1 2" key="1">
    <citation type="submission" date="2019-01" db="EMBL/GenBank/DDBJ databases">
        <title>Sequencing of cultivated peanut Arachis hypogaea provides insights into genome evolution and oil improvement.</title>
        <authorList>
            <person name="Chen X."/>
        </authorList>
    </citation>
    <scope>NUCLEOTIDE SEQUENCE [LARGE SCALE GENOMIC DNA]</scope>
    <source>
        <strain evidence="2">cv. Fuhuasheng</strain>
        <tissue evidence="1">Leaves</tissue>
    </source>
</reference>
<name>A0A445AEH0_ARAHY</name>
<comment type="caution">
    <text evidence="1">The sequence shown here is derived from an EMBL/GenBank/DDBJ whole genome shotgun (WGS) entry which is preliminary data.</text>
</comment>
<keyword evidence="2" id="KW-1185">Reference proteome</keyword>
<dbReference type="EMBL" id="SDMP01000012">
    <property type="protein sequence ID" value="RYR24802.1"/>
    <property type="molecule type" value="Genomic_DNA"/>
</dbReference>
<dbReference type="AlphaFoldDB" id="A0A445AEH0"/>